<keyword evidence="8" id="KW-0677">Repeat</keyword>
<evidence type="ECO:0000256" key="15">
    <source>
        <dbReference type="ARBA" id="ARBA00045360"/>
    </source>
</evidence>
<dbReference type="EMBL" id="JBHFQA010000014">
    <property type="protein sequence ID" value="KAL2087422.1"/>
    <property type="molecule type" value="Genomic_DNA"/>
</dbReference>
<evidence type="ECO:0000256" key="2">
    <source>
        <dbReference type="ARBA" id="ARBA00007280"/>
    </source>
</evidence>
<dbReference type="SMART" id="SM00077">
    <property type="entry name" value="ITAM"/>
    <property type="match status" value="3"/>
</dbReference>
<keyword evidence="5" id="KW-0597">Phosphoprotein</keyword>
<sequence>MAWQSNGAILLMVLAIPSAEAAMTLFDPKLCYILDGFLMFYGVMITALFVRERCCKPKTAQGQDSTYAALQKRTDDNYQDLRHARADVESGSGRGRRQQDEDSTYSRLNKGTEDTYREIQTKRDHRRQKDDVYQDLKVATKDTYSSLQPRHQPR</sequence>
<dbReference type="GO" id="GO:0098797">
    <property type="term" value="C:plasma membrane protein complex"/>
    <property type="evidence" value="ECO:0007669"/>
    <property type="project" value="UniProtKB-ARBA"/>
</dbReference>
<evidence type="ECO:0000256" key="3">
    <source>
        <dbReference type="ARBA" id="ARBA00020448"/>
    </source>
</evidence>
<comment type="caution">
    <text evidence="19">The sequence shown here is derived from an EMBL/GenBank/DDBJ whole genome shotgun (WGS) entry which is preliminary data.</text>
</comment>
<keyword evidence="20" id="KW-1185">Reference proteome</keyword>
<organism evidence="19 20">
    <name type="scientific">Coilia grayii</name>
    <name type="common">Gray's grenadier anchovy</name>
    <dbReference type="NCBI Taxonomy" id="363190"/>
    <lineage>
        <taxon>Eukaryota</taxon>
        <taxon>Metazoa</taxon>
        <taxon>Chordata</taxon>
        <taxon>Craniata</taxon>
        <taxon>Vertebrata</taxon>
        <taxon>Euteleostomi</taxon>
        <taxon>Actinopterygii</taxon>
        <taxon>Neopterygii</taxon>
        <taxon>Teleostei</taxon>
        <taxon>Clupei</taxon>
        <taxon>Clupeiformes</taxon>
        <taxon>Clupeoidei</taxon>
        <taxon>Engraulidae</taxon>
        <taxon>Coilinae</taxon>
        <taxon>Coilia</taxon>
    </lineage>
</organism>
<dbReference type="Proteomes" id="UP001591681">
    <property type="component" value="Unassembled WGS sequence"/>
</dbReference>
<dbReference type="PROSITE" id="PS51055">
    <property type="entry name" value="ITAM_1"/>
    <property type="match status" value="1"/>
</dbReference>
<dbReference type="Pfam" id="PF11628">
    <property type="entry name" value="TCR_zetazeta"/>
    <property type="match status" value="1"/>
</dbReference>
<keyword evidence="12 17" id="KW-0472">Membrane</keyword>
<evidence type="ECO:0000256" key="9">
    <source>
        <dbReference type="ARBA" id="ARBA00022859"/>
    </source>
</evidence>
<evidence type="ECO:0000256" key="7">
    <source>
        <dbReference type="ARBA" id="ARBA00022729"/>
    </source>
</evidence>
<reference evidence="19 20" key="1">
    <citation type="submission" date="2024-09" db="EMBL/GenBank/DDBJ databases">
        <title>A chromosome-level genome assembly of Gray's grenadier anchovy, Coilia grayii.</title>
        <authorList>
            <person name="Fu Z."/>
        </authorList>
    </citation>
    <scope>NUCLEOTIDE SEQUENCE [LARGE SCALE GENOMIC DNA]</scope>
    <source>
        <strain evidence="19">G4</strain>
        <tissue evidence="19">Muscle</tissue>
    </source>
</reference>
<dbReference type="InterPro" id="IPR003110">
    <property type="entry name" value="Phos_immunorcpt_sig_ITAM"/>
</dbReference>
<feature type="chain" id="PRO_5044782444" description="T-cell surface glycoprotein CD3 zeta chain" evidence="18">
    <location>
        <begin position="22"/>
        <end position="154"/>
    </location>
</feature>
<evidence type="ECO:0000256" key="6">
    <source>
        <dbReference type="ARBA" id="ARBA00022692"/>
    </source>
</evidence>
<keyword evidence="10 17" id="KW-1133">Transmembrane helix</keyword>
<feature type="compositionally biased region" description="Basic and acidic residues" evidence="16">
    <location>
        <begin position="110"/>
        <end position="140"/>
    </location>
</feature>
<feature type="region of interest" description="Disordered" evidence="16">
    <location>
        <begin position="82"/>
        <end position="154"/>
    </location>
</feature>
<evidence type="ECO:0000256" key="8">
    <source>
        <dbReference type="ARBA" id="ARBA00022737"/>
    </source>
</evidence>
<evidence type="ECO:0000256" key="1">
    <source>
        <dbReference type="ARBA" id="ARBA00004251"/>
    </source>
</evidence>
<protein>
    <recommendedName>
        <fullName evidence="3">T-cell surface glycoprotein CD3 zeta chain</fullName>
    </recommendedName>
    <alternativeName>
        <fullName evidence="14">T-cell receptor T3 zeta chain</fullName>
    </alternativeName>
</protein>
<keyword evidence="13" id="KW-0675">Receptor</keyword>
<evidence type="ECO:0000256" key="12">
    <source>
        <dbReference type="ARBA" id="ARBA00023136"/>
    </source>
</evidence>
<dbReference type="PANTHER" id="PTHR10035">
    <property type="entry name" value="T-CELL SURFACE GLYCOPROTEIN CD3 ZETA CHAIN"/>
    <property type="match status" value="1"/>
</dbReference>
<keyword evidence="4" id="KW-1003">Cell membrane</keyword>
<comment type="function">
    <text evidence="15">Part of the TCR-CD3 complex present on T-lymphocyte cell surface that plays an essential role in adaptive immune response. When antigen presenting cells (APCs) activate T-cell receptor (TCR), TCR-mediated signals are transmitted across the cell membrane by the CD3 chains CD3D, CD3E, CD3G and CD3Z. All CD3 chains contain immunoreceptor tyrosine-based activation motifs (ITAMs) in their cytoplasmic domain. Upon TCR engagement, these motifs become phosphorylated by Src family protein tyrosine kinases LCK and FYN, resulting in the activation of downstream signaling pathways. CD3Z ITAMs phosphorylation creates multiple docking sites for the protein kinase ZAP70 leading to ZAP70 phosphorylation and its conversion into a catalytically active enzyme. Plays an important role in intrathymic T-cell differentiation. Additionally, participates in the activity-dependent synapse formation of retinal ganglion cells (RGCs) in both the retina and dorsal lateral geniculate nucleus (dLGN).</text>
</comment>
<feature type="transmembrane region" description="Helical" evidence="17">
    <location>
        <begin position="31"/>
        <end position="50"/>
    </location>
</feature>
<evidence type="ECO:0000256" key="11">
    <source>
        <dbReference type="ARBA" id="ARBA00023130"/>
    </source>
</evidence>
<dbReference type="GO" id="GO:0002250">
    <property type="term" value="P:adaptive immune response"/>
    <property type="evidence" value="ECO:0007669"/>
    <property type="project" value="UniProtKB-KW"/>
</dbReference>
<dbReference type="InterPro" id="IPR024128">
    <property type="entry name" value="T-cell_CD3_zeta"/>
</dbReference>
<dbReference type="AlphaFoldDB" id="A0ABD1JJS5"/>
<evidence type="ECO:0000313" key="20">
    <source>
        <dbReference type="Proteomes" id="UP001591681"/>
    </source>
</evidence>
<dbReference type="InterPro" id="IPR021663">
    <property type="entry name" value="CD3_zeta/IgE_Fc_rcpt_gamma"/>
</dbReference>
<comment type="similarity">
    <text evidence="2">Belongs to the CD3Z/FCER1G family.</text>
</comment>
<keyword evidence="7 18" id="KW-0732">Signal</keyword>
<proteinExistence type="inferred from homology"/>
<gene>
    <name evidence="19" type="ORF">ACEWY4_016250</name>
</gene>
<keyword evidence="9" id="KW-0391">Immunity</keyword>
<accession>A0ABD1JJS5</accession>
<evidence type="ECO:0000256" key="16">
    <source>
        <dbReference type="SAM" id="MobiDB-lite"/>
    </source>
</evidence>
<feature type="signal peptide" evidence="18">
    <location>
        <begin position="1"/>
        <end position="21"/>
    </location>
</feature>
<evidence type="ECO:0000256" key="13">
    <source>
        <dbReference type="ARBA" id="ARBA00023170"/>
    </source>
</evidence>
<keyword evidence="6 17" id="KW-0812">Transmembrane</keyword>
<evidence type="ECO:0000256" key="10">
    <source>
        <dbReference type="ARBA" id="ARBA00022989"/>
    </source>
</evidence>
<comment type="subcellular location">
    <subcellularLocation>
        <location evidence="1">Cell membrane</location>
        <topology evidence="1">Single-pass type I membrane protein</topology>
    </subcellularLocation>
</comment>
<dbReference type="PANTHER" id="PTHR10035:SF2">
    <property type="entry name" value="T-CELL SURFACE GLYCOPROTEIN CD3 ZETA CHAIN"/>
    <property type="match status" value="1"/>
</dbReference>
<evidence type="ECO:0000256" key="14">
    <source>
        <dbReference type="ARBA" id="ARBA00030941"/>
    </source>
</evidence>
<name>A0ABD1JJS5_9TELE</name>
<evidence type="ECO:0000256" key="17">
    <source>
        <dbReference type="SAM" id="Phobius"/>
    </source>
</evidence>
<evidence type="ECO:0000313" key="19">
    <source>
        <dbReference type="EMBL" id="KAL2087422.1"/>
    </source>
</evidence>
<feature type="compositionally biased region" description="Polar residues" evidence="16">
    <location>
        <begin position="142"/>
        <end position="154"/>
    </location>
</feature>
<evidence type="ECO:0000256" key="18">
    <source>
        <dbReference type="SAM" id="SignalP"/>
    </source>
</evidence>
<evidence type="ECO:0000256" key="5">
    <source>
        <dbReference type="ARBA" id="ARBA00022553"/>
    </source>
</evidence>
<keyword evidence="11" id="KW-1064">Adaptive immunity</keyword>
<evidence type="ECO:0000256" key="4">
    <source>
        <dbReference type="ARBA" id="ARBA00022475"/>
    </source>
</evidence>